<name>A0ABR2WSR9_9FUNG</name>
<proteinExistence type="predicted"/>
<accession>A0ABR2WSR9</accession>
<keyword evidence="2" id="KW-1185">Reference proteome</keyword>
<organism evidence="1 2">
    <name type="scientific">Basidiobolus ranarum</name>
    <dbReference type="NCBI Taxonomy" id="34480"/>
    <lineage>
        <taxon>Eukaryota</taxon>
        <taxon>Fungi</taxon>
        <taxon>Fungi incertae sedis</taxon>
        <taxon>Zoopagomycota</taxon>
        <taxon>Entomophthoromycotina</taxon>
        <taxon>Basidiobolomycetes</taxon>
        <taxon>Basidiobolales</taxon>
        <taxon>Basidiobolaceae</taxon>
        <taxon>Basidiobolus</taxon>
    </lineage>
</organism>
<evidence type="ECO:0008006" key="3">
    <source>
        <dbReference type="Google" id="ProtNLM"/>
    </source>
</evidence>
<comment type="caution">
    <text evidence="1">The sequence shown here is derived from an EMBL/GenBank/DDBJ whole genome shotgun (WGS) entry which is preliminary data.</text>
</comment>
<dbReference type="Proteomes" id="UP001479436">
    <property type="component" value="Unassembled WGS sequence"/>
</dbReference>
<dbReference type="EMBL" id="JASJQH010000413">
    <property type="protein sequence ID" value="KAK9764514.1"/>
    <property type="molecule type" value="Genomic_DNA"/>
</dbReference>
<sequence length="280" mass="31621">MSTLSYISVSTTGEDGKDPTFIYLSPSFGEVIGHNENELVDKKITLAFPNKAAWYTSLQCLSDLQAFGTILYNNIRTAKGDILLQTIFFCCEDLHFCVSRKLTESDFEDDLLIESTCMAETVIWVDHEDIYIWGPEGITKIKGNVYHTIAATIPPYPPKQPRVGFILDHFSDYCHIIYCVGDTDKTLGIRAKTLLGTSFYSYVEKSELDLVEEEVRTIKTGKFHSLVSQIEFTFLSPLGELNMKAGICYSSDGIVVVLMLLDEYDFFLDKVIDPDQILLH</sequence>
<evidence type="ECO:0000313" key="1">
    <source>
        <dbReference type="EMBL" id="KAK9764514.1"/>
    </source>
</evidence>
<gene>
    <name evidence="1" type="ORF">K7432_007906</name>
</gene>
<protein>
    <recommendedName>
        <fullName evidence="3">PAS domain-containing protein</fullName>
    </recommendedName>
</protein>
<reference evidence="1 2" key="1">
    <citation type="submission" date="2023-04" db="EMBL/GenBank/DDBJ databases">
        <title>Genome of Basidiobolus ranarum AG-B5.</title>
        <authorList>
            <person name="Stajich J.E."/>
            <person name="Carter-House D."/>
            <person name="Gryganskyi A."/>
        </authorList>
    </citation>
    <scope>NUCLEOTIDE SEQUENCE [LARGE SCALE GENOMIC DNA]</scope>
    <source>
        <strain evidence="1 2">AG-B5</strain>
    </source>
</reference>
<evidence type="ECO:0000313" key="2">
    <source>
        <dbReference type="Proteomes" id="UP001479436"/>
    </source>
</evidence>